<comment type="caution">
    <text evidence="3">The sequence shown here is derived from an EMBL/GenBank/DDBJ whole genome shotgun (WGS) entry which is preliminary data.</text>
</comment>
<dbReference type="PROSITE" id="PS50096">
    <property type="entry name" value="IQ"/>
    <property type="match status" value="2"/>
</dbReference>
<feature type="region of interest" description="Disordered" evidence="2">
    <location>
        <begin position="589"/>
        <end position="669"/>
    </location>
</feature>
<feature type="coiled-coil region" evidence="1">
    <location>
        <begin position="285"/>
        <end position="355"/>
    </location>
</feature>
<feature type="coiled-coil region" evidence="1">
    <location>
        <begin position="380"/>
        <end position="407"/>
    </location>
</feature>
<sequence length="669" mass="76280">MADVISRNISSPTPAMQKSKKSARRTPRRPVTPGKNKTGKDLWMAAIKKRQTLTLGNGYRPTNPKHKTTTEFFIDTLRRTGVGISAETNKNQSMSGLPRGNTNAYPYLSTSHFIRQVVGVESSPRVDSAQVRTNAGTPAYKTPEEYYDEVLTLRKHIAALTLESNTQKTRIRRLEEDNQKKEKEIEGLLNPDKNSELRRTIGDRKADSGAVLHSYKQKILKLETQLKSQELSYSKLQSDLKTTKIDEMRVQLEVLYSELVRLQMMKDSTGSAEKSSPAKETSAKVKALSETVIRLSKTNEQLQAENKSLKDDLNRLMEESDTNLEVKKDYADMNRKELLKTINALEQKVAQAELGMFEKDDGSVRSYGTPRRVQGKMDLKGSLEDRLQQLDERETQLLQEVSKLQTIVKRERDKKDEKHTSSLPPTPRKRQSLVTNEEKIAQPLRAEKSSRPNSSRRSEAGSRPGSSRSREEKVENFQQKHAATSIQRLWKKRQQEKTDKEVQAFRENLAAKRIQHGWLEYKQRHIDEDLDDAAYVIQGTLKGHYTRHKFMVQPDYTDDDVYLIQSSLRGHKVRTRNLRNMRNVERMDSDLLSLSRQSSPTYRPPTAQRKTSIGSRGSAAQFGSQVINSGRCTSPSSRPSSASMSRRKSSQIFQARYDAEADDDDDIMT</sequence>
<dbReference type="SUPFAM" id="SSF52540">
    <property type="entry name" value="P-loop containing nucleoside triphosphate hydrolases"/>
    <property type="match status" value="1"/>
</dbReference>
<reference evidence="3" key="2">
    <citation type="submission" date="2023-04" db="EMBL/GenBank/DDBJ databases">
        <authorList>
            <person name="Bu L."/>
            <person name="Lu L."/>
            <person name="Laidemitt M.R."/>
            <person name="Zhang S.M."/>
            <person name="Mutuku M."/>
            <person name="Mkoji G."/>
            <person name="Steinauer M."/>
            <person name="Loker E.S."/>
        </authorList>
    </citation>
    <scope>NUCLEOTIDE SEQUENCE</scope>
    <source>
        <strain evidence="3">KasaAsao</strain>
        <tissue evidence="3">Whole Snail</tissue>
    </source>
</reference>
<feature type="region of interest" description="Disordered" evidence="2">
    <location>
        <begin position="408"/>
        <end position="495"/>
    </location>
</feature>
<proteinExistence type="predicted"/>
<gene>
    <name evidence="3" type="ORF">Bpfe_021297</name>
</gene>
<accession>A0AAD8F3Y6</accession>
<dbReference type="EMBL" id="JASAOG010000128">
    <property type="protein sequence ID" value="KAK0049204.1"/>
    <property type="molecule type" value="Genomic_DNA"/>
</dbReference>
<protein>
    <submittedName>
        <fullName evidence="3">IQ domain-containing protein E</fullName>
    </submittedName>
</protein>
<feature type="compositionally biased region" description="Basic and acidic residues" evidence="2">
    <location>
        <begin position="436"/>
        <end position="460"/>
    </location>
</feature>
<reference evidence="3" key="1">
    <citation type="journal article" date="2023" name="PLoS Negl. Trop. Dis.">
        <title>A genome sequence for Biomphalaria pfeifferi, the major vector snail for the human-infecting parasite Schistosoma mansoni.</title>
        <authorList>
            <person name="Bu L."/>
            <person name="Lu L."/>
            <person name="Laidemitt M.R."/>
            <person name="Zhang S.M."/>
            <person name="Mutuku M."/>
            <person name="Mkoji G."/>
            <person name="Steinauer M."/>
            <person name="Loker E.S."/>
        </authorList>
    </citation>
    <scope>NUCLEOTIDE SEQUENCE</scope>
    <source>
        <strain evidence="3">KasaAsao</strain>
    </source>
</reference>
<evidence type="ECO:0000256" key="2">
    <source>
        <dbReference type="SAM" id="MobiDB-lite"/>
    </source>
</evidence>
<evidence type="ECO:0000313" key="4">
    <source>
        <dbReference type="Proteomes" id="UP001233172"/>
    </source>
</evidence>
<name>A0AAD8F3Y6_BIOPF</name>
<feature type="coiled-coil region" evidence="1">
    <location>
        <begin position="157"/>
        <end position="239"/>
    </location>
</feature>
<feature type="compositionally biased region" description="Acidic residues" evidence="2">
    <location>
        <begin position="660"/>
        <end position="669"/>
    </location>
</feature>
<organism evidence="3 4">
    <name type="scientific">Biomphalaria pfeifferi</name>
    <name type="common">Bloodfluke planorb</name>
    <name type="synonym">Freshwater snail</name>
    <dbReference type="NCBI Taxonomy" id="112525"/>
    <lineage>
        <taxon>Eukaryota</taxon>
        <taxon>Metazoa</taxon>
        <taxon>Spiralia</taxon>
        <taxon>Lophotrochozoa</taxon>
        <taxon>Mollusca</taxon>
        <taxon>Gastropoda</taxon>
        <taxon>Heterobranchia</taxon>
        <taxon>Euthyneura</taxon>
        <taxon>Panpulmonata</taxon>
        <taxon>Hygrophila</taxon>
        <taxon>Lymnaeoidea</taxon>
        <taxon>Planorbidae</taxon>
        <taxon>Biomphalaria</taxon>
    </lineage>
</organism>
<feature type="compositionally biased region" description="Low complexity" evidence="2">
    <location>
        <begin position="629"/>
        <end position="644"/>
    </location>
</feature>
<keyword evidence="4" id="KW-1185">Reference proteome</keyword>
<feature type="region of interest" description="Disordered" evidence="2">
    <location>
        <begin position="360"/>
        <end position="380"/>
    </location>
</feature>
<dbReference type="InterPro" id="IPR027417">
    <property type="entry name" value="P-loop_NTPase"/>
</dbReference>
<feature type="compositionally biased region" description="Basic residues" evidence="2">
    <location>
        <begin position="18"/>
        <end position="28"/>
    </location>
</feature>
<dbReference type="Proteomes" id="UP001233172">
    <property type="component" value="Unassembled WGS sequence"/>
</dbReference>
<evidence type="ECO:0000313" key="3">
    <source>
        <dbReference type="EMBL" id="KAK0049204.1"/>
    </source>
</evidence>
<evidence type="ECO:0000256" key="1">
    <source>
        <dbReference type="SAM" id="Coils"/>
    </source>
</evidence>
<feature type="compositionally biased region" description="Polar residues" evidence="2">
    <location>
        <begin position="476"/>
        <end position="487"/>
    </location>
</feature>
<keyword evidence="1" id="KW-0175">Coiled coil</keyword>
<feature type="compositionally biased region" description="Basic and acidic residues" evidence="2">
    <location>
        <begin position="408"/>
        <end position="420"/>
    </location>
</feature>
<feature type="region of interest" description="Disordered" evidence="2">
    <location>
        <begin position="1"/>
        <end position="40"/>
    </location>
</feature>
<dbReference type="AlphaFoldDB" id="A0AAD8F3Y6"/>
<feature type="compositionally biased region" description="Polar residues" evidence="2">
    <location>
        <begin position="7"/>
        <end position="16"/>
    </location>
</feature>